<dbReference type="Proteomes" id="UP000829398">
    <property type="component" value="Chromosome 3"/>
</dbReference>
<comment type="caution">
    <text evidence="1">The sequence shown here is derived from an EMBL/GenBank/DDBJ whole genome shotgun (WGS) entry which is preliminary data.</text>
</comment>
<protein>
    <submittedName>
        <fullName evidence="1">Histone-lysine N-methyltransferase EZA1</fullName>
    </submittedName>
</protein>
<reference evidence="2" key="1">
    <citation type="journal article" date="2023" name="Hortic. Res.">
        <title>A chromosome-level phased genome enabling allele-level studies in sweet orange: a case study on citrus Huanglongbing tolerance.</title>
        <authorList>
            <person name="Wu B."/>
            <person name="Yu Q."/>
            <person name="Deng Z."/>
            <person name="Duan Y."/>
            <person name="Luo F."/>
            <person name="Gmitter F. Jr."/>
        </authorList>
    </citation>
    <scope>NUCLEOTIDE SEQUENCE [LARGE SCALE GENOMIC DNA]</scope>
    <source>
        <strain evidence="2">cv. Valencia</strain>
    </source>
</reference>
<name>A0ACB8MME6_CITSI</name>
<dbReference type="EMBL" id="CM039172">
    <property type="protein sequence ID" value="KAH9786788.1"/>
    <property type="molecule type" value="Genomic_DNA"/>
</dbReference>
<gene>
    <name evidence="1" type="ORF">KPL71_010379</name>
</gene>
<evidence type="ECO:0000313" key="2">
    <source>
        <dbReference type="Proteomes" id="UP000829398"/>
    </source>
</evidence>
<proteinExistence type="predicted"/>
<organism evidence="1 2">
    <name type="scientific">Citrus sinensis</name>
    <name type="common">Sweet orange</name>
    <name type="synonym">Citrus aurantium var. sinensis</name>
    <dbReference type="NCBI Taxonomy" id="2711"/>
    <lineage>
        <taxon>Eukaryota</taxon>
        <taxon>Viridiplantae</taxon>
        <taxon>Streptophyta</taxon>
        <taxon>Embryophyta</taxon>
        <taxon>Tracheophyta</taxon>
        <taxon>Spermatophyta</taxon>
        <taxon>Magnoliopsida</taxon>
        <taxon>eudicotyledons</taxon>
        <taxon>Gunneridae</taxon>
        <taxon>Pentapetalae</taxon>
        <taxon>rosids</taxon>
        <taxon>malvids</taxon>
        <taxon>Sapindales</taxon>
        <taxon>Rutaceae</taxon>
        <taxon>Aurantioideae</taxon>
        <taxon>Citrus</taxon>
    </lineage>
</organism>
<sequence length="804" mass="89599">MLQEMELQLLCGMITYKSYSEQSNDGLGNLTYKLNQLKKQVQAERVVSVKDKIEKNRKKIENDISQLLSTTSRKSVIFAMDNGFGNMPLCKYSGFPQGLGDRDYVNSHEVVLSTSSKLSHVQKIPPYTTWIFLDKNQRMAEDQSVVGRRRIYYDQHGSEALVCSDSEEDIIEPEEEKHEFSDGEDRILWTVFEEHGLGEEVINAVSQFIGIATSEVQDRYSTLKEKYDGKNLKEFEDAGHERGIALEKSLSAALDSFDNLFCRRCLLFDCRLHGCSQTLINPSEKQPYWSEYEDDRKPCSNHCYLQAFSLSLSLSACVCVCVCSRAVQDTVEGSAGNISSIITNTEGTLLHCNAEVPGAHSDIMAGERCNSKRVLPVTSEAVDSSEVAIGNENTDTSMQSLGKRKALELNDSVKVFDEIEESLNKKQKKLLPLDVLTASSDGIPRPDTKSGHHVGAINDNELQMTSKNTIKKSVSAKVVSHNNIEHNIMDGAKDVNKEPEMKQSFSKGELPEGVLCSSEWKPIEKELYLKGVEIFGRNSCLIARNLLSGLKTCMEVSTYMRDSSSSMPHKSVAPSSFLEETVKVDTDYAEQEMPARPRLLRRRGRARKLKYSWKSAGHPSIWKRIADGARRVAKTGSGDATVQRVNVEAGNVHALLLDVNVTQMFAGIAGCGDGSLGEPPKRGDGQCGNMRLLLRQQQRILLAKSDVAGWGAFLKYVLDAYRKGDKLKFANHSSNPNCFAKVMLVAGDHRVGIFAKEHIEASEELFYDYRYGPDQAPAWARKPEGSKREDSSVSQGRAKKHQSH</sequence>
<keyword evidence="2" id="KW-1185">Reference proteome</keyword>
<accession>A0ACB8MME6</accession>
<evidence type="ECO:0000313" key="1">
    <source>
        <dbReference type="EMBL" id="KAH9786788.1"/>
    </source>
</evidence>